<accession>A0A378VZK7</accession>
<protein>
    <submittedName>
        <fullName evidence="2">Spermidine/putrescine ABC transporter, periplasmic spermidine/putrescine-binding protein</fullName>
    </submittedName>
</protein>
<reference evidence="2" key="1">
    <citation type="submission" date="2018-06" db="EMBL/GenBank/DDBJ databases">
        <authorList>
            <consortium name="Pathogen Informatics"/>
            <person name="Doyle S."/>
        </authorList>
    </citation>
    <scope>NUCLEOTIDE SEQUENCE [LARGE SCALE GENOMIC DNA]</scope>
    <source>
        <strain evidence="2">NCTC11421</strain>
    </source>
</reference>
<proteinExistence type="predicted"/>
<evidence type="ECO:0000313" key="2">
    <source>
        <dbReference type="EMBL" id="SUA24579.1"/>
    </source>
</evidence>
<gene>
    <name evidence="2" type="ORF">NCTC11421_02581</name>
</gene>
<name>A0A378VZK7_NEIGO</name>
<evidence type="ECO:0000256" key="1">
    <source>
        <dbReference type="SAM" id="MobiDB-lite"/>
    </source>
</evidence>
<sequence length="66" mass="7202">MAAKNGSFVTYAPASRPARELMDENTPPTHRFPDQRTDGKSFIVSPKSAESVKLGVKLWQGLKAGK</sequence>
<dbReference type="EMBL" id="UGRI01000001">
    <property type="protein sequence ID" value="SUA24579.1"/>
    <property type="molecule type" value="Genomic_DNA"/>
</dbReference>
<dbReference type="AlphaFoldDB" id="A0A378VZK7"/>
<feature type="region of interest" description="Disordered" evidence="1">
    <location>
        <begin position="1"/>
        <end position="42"/>
    </location>
</feature>
<organism evidence="2">
    <name type="scientific">Neisseria gonorrhoeae</name>
    <dbReference type="NCBI Taxonomy" id="485"/>
    <lineage>
        <taxon>Bacteria</taxon>
        <taxon>Pseudomonadati</taxon>
        <taxon>Pseudomonadota</taxon>
        <taxon>Betaproteobacteria</taxon>
        <taxon>Neisseriales</taxon>
        <taxon>Neisseriaceae</taxon>
        <taxon>Neisseria</taxon>
    </lineage>
</organism>